<dbReference type="InterPro" id="IPR044068">
    <property type="entry name" value="CB"/>
</dbReference>
<evidence type="ECO:0000256" key="6">
    <source>
        <dbReference type="SAM" id="Coils"/>
    </source>
</evidence>
<comment type="caution">
    <text evidence="9">The sequence shown here is derived from an EMBL/GenBank/DDBJ whole genome shotgun (WGS) entry which is preliminary data.</text>
</comment>
<proteinExistence type="inferred from homology"/>
<dbReference type="EMBL" id="JBHSWI010000001">
    <property type="protein sequence ID" value="MFC6644434.1"/>
    <property type="molecule type" value="Genomic_DNA"/>
</dbReference>
<dbReference type="InterPro" id="IPR011010">
    <property type="entry name" value="DNA_brk_join_enz"/>
</dbReference>
<accession>A0ABW1Z5N0</accession>
<dbReference type="Proteomes" id="UP001596391">
    <property type="component" value="Unassembled WGS sequence"/>
</dbReference>
<keyword evidence="10" id="KW-1185">Reference proteome</keyword>
<dbReference type="CDD" id="cd01189">
    <property type="entry name" value="INT_ICEBs1_C_like"/>
    <property type="match status" value="1"/>
</dbReference>
<dbReference type="Pfam" id="PF00589">
    <property type="entry name" value="Phage_integrase"/>
    <property type="match status" value="1"/>
</dbReference>
<evidence type="ECO:0000259" key="8">
    <source>
        <dbReference type="PROSITE" id="PS51900"/>
    </source>
</evidence>
<dbReference type="SUPFAM" id="SSF56349">
    <property type="entry name" value="DNA breaking-rejoining enzymes"/>
    <property type="match status" value="1"/>
</dbReference>
<gene>
    <name evidence="9" type="ORF">ACFQBQ_02285</name>
</gene>
<reference evidence="10" key="1">
    <citation type="journal article" date="2019" name="Int. J. Syst. Evol. Microbiol.">
        <title>The Global Catalogue of Microorganisms (GCM) 10K type strain sequencing project: providing services to taxonomists for standard genome sequencing and annotation.</title>
        <authorList>
            <consortium name="The Broad Institute Genomics Platform"/>
            <consortium name="The Broad Institute Genome Sequencing Center for Infectious Disease"/>
            <person name="Wu L."/>
            <person name="Ma J."/>
        </authorList>
    </citation>
    <scope>NUCLEOTIDE SEQUENCE [LARGE SCALE GENOMIC DNA]</scope>
    <source>
        <strain evidence="10">CGMCC 1.16026</strain>
    </source>
</reference>
<evidence type="ECO:0000313" key="9">
    <source>
        <dbReference type="EMBL" id="MFC6644434.1"/>
    </source>
</evidence>
<evidence type="ECO:0000256" key="2">
    <source>
        <dbReference type="ARBA" id="ARBA00022908"/>
    </source>
</evidence>
<feature type="domain" description="Core-binding (CB)" evidence="8">
    <location>
        <begin position="75"/>
        <end position="162"/>
    </location>
</feature>
<evidence type="ECO:0000256" key="4">
    <source>
        <dbReference type="ARBA" id="ARBA00023172"/>
    </source>
</evidence>
<sequence>MPTHTQYQDGSIYLAKRAKGPDVWLLRYRTAPDETGKRKHLGKIIGTLREYPTKNDAKRAAANLRAEINAAEDKAGKLTVRDAWGHFQAHELRNPAAARSPSTIKNYLEYFRVWLLPHWGLTPLDEVKAVRVEAWLHSLTSLAPGTKAKLRNHLSALFSHCIRHELYDKTNPIASVRQSAKRVKEPTVFTVEEIAAIIMRVENEPARVMLILAASTGLRKSEFRGLRWCDVDTTGLWFHLRQGLVGKEQTNLKTEASRRGLPMHPELAVTLADWRESTPYNRDDDWVFASPYSDGKQPYWPDQILVNHIRPAAAKAGIQKTVNWHAFRHSLGTALKANGEDVKTIQELLRHANSRITLDVYTQGNVDAKRSALSTMSGLFVVKKDAA</sequence>
<dbReference type="PROSITE" id="PS51900">
    <property type="entry name" value="CB"/>
    <property type="match status" value="1"/>
</dbReference>
<protein>
    <submittedName>
        <fullName evidence="9">Tyrosine-type recombinase/integrase</fullName>
    </submittedName>
</protein>
<dbReference type="Gene3D" id="1.10.150.130">
    <property type="match status" value="1"/>
</dbReference>
<evidence type="ECO:0000256" key="3">
    <source>
        <dbReference type="ARBA" id="ARBA00023125"/>
    </source>
</evidence>
<dbReference type="PROSITE" id="PS51898">
    <property type="entry name" value="TYR_RECOMBINASE"/>
    <property type="match status" value="1"/>
</dbReference>
<feature type="coiled-coil region" evidence="6">
    <location>
        <begin position="54"/>
        <end position="81"/>
    </location>
</feature>
<dbReference type="PANTHER" id="PTHR30629">
    <property type="entry name" value="PROPHAGE INTEGRASE"/>
    <property type="match status" value="1"/>
</dbReference>
<name>A0ABW1Z5N0_9BACT</name>
<dbReference type="InterPro" id="IPR002104">
    <property type="entry name" value="Integrase_catalytic"/>
</dbReference>
<feature type="domain" description="Tyr recombinase" evidence="7">
    <location>
        <begin position="184"/>
        <end position="374"/>
    </location>
</feature>
<comment type="similarity">
    <text evidence="1">Belongs to the 'phage' integrase family.</text>
</comment>
<keyword evidence="3 5" id="KW-0238">DNA-binding</keyword>
<evidence type="ECO:0000313" key="10">
    <source>
        <dbReference type="Proteomes" id="UP001596391"/>
    </source>
</evidence>
<evidence type="ECO:0000256" key="1">
    <source>
        <dbReference type="ARBA" id="ARBA00008857"/>
    </source>
</evidence>
<dbReference type="RefSeq" id="WP_263372367.1">
    <property type="nucleotide sequence ID" value="NZ_JAGSYD010000004.1"/>
</dbReference>
<dbReference type="InterPro" id="IPR013762">
    <property type="entry name" value="Integrase-like_cat_sf"/>
</dbReference>
<dbReference type="InterPro" id="IPR050808">
    <property type="entry name" value="Phage_Integrase"/>
</dbReference>
<keyword evidence="6" id="KW-0175">Coiled coil</keyword>
<evidence type="ECO:0000256" key="5">
    <source>
        <dbReference type="PROSITE-ProRule" id="PRU01248"/>
    </source>
</evidence>
<organism evidence="9 10">
    <name type="scientific">Granulicella cerasi</name>
    <dbReference type="NCBI Taxonomy" id="741063"/>
    <lineage>
        <taxon>Bacteria</taxon>
        <taxon>Pseudomonadati</taxon>
        <taxon>Acidobacteriota</taxon>
        <taxon>Terriglobia</taxon>
        <taxon>Terriglobales</taxon>
        <taxon>Acidobacteriaceae</taxon>
        <taxon>Granulicella</taxon>
    </lineage>
</organism>
<evidence type="ECO:0000259" key="7">
    <source>
        <dbReference type="PROSITE" id="PS51898"/>
    </source>
</evidence>
<dbReference type="Gene3D" id="1.10.443.10">
    <property type="entry name" value="Intergrase catalytic core"/>
    <property type="match status" value="1"/>
</dbReference>
<keyword evidence="4" id="KW-0233">DNA recombination</keyword>
<dbReference type="PANTHER" id="PTHR30629:SF2">
    <property type="entry name" value="PROPHAGE INTEGRASE INTS-RELATED"/>
    <property type="match status" value="1"/>
</dbReference>
<dbReference type="InterPro" id="IPR010998">
    <property type="entry name" value="Integrase_recombinase_N"/>
</dbReference>
<keyword evidence="2" id="KW-0229">DNA integration</keyword>